<dbReference type="CDD" id="cd02440">
    <property type="entry name" value="AdoMet_MTases"/>
    <property type="match status" value="1"/>
</dbReference>
<organism evidence="2 3">
    <name type="scientific">Eiseniibacteriota bacterium</name>
    <dbReference type="NCBI Taxonomy" id="2212470"/>
    <lineage>
        <taxon>Bacteria</taxon>
        <taxon>Candidatus Eiseniibacteriota</taxon>
    </lineage>
</organism>
<dbReference type="InterPro" id="IPR050320">
    <property type="entry name" value="N5-glutamine_MTase"/>
</dbReference>
<dbReference type="Proteomes" id="UP001593833">
    <property type="component" value="Unassembled WGS sequence"/>
</dbReference>
<keyword evidence="2" id="KW-0489">Methyltransferase</keyword>
<feature type="domain" description="Methyltransferase small" evidence="1">
    <location>
        <begin position="804"/>
        <end position="949"/>
    </location>
</feature>
<dbReference type="Pfam" id="PF05175">
    <property type="entry name" value="MTS"/>
    <property type="match status" value="1"/>
</dbReference>
<dbReference type="InterPro" id="IPR007848">
    <property type="entry name" value="Small_mtfrase_dom"/>
</dbReference>
<evidence type="ECO:0000313" key="2">
    <source>
        <dbReference type="EMBL" id="MFC1572888.1"/>
    </source>
</evidence>
<comment type="caution">
    <text evidence="2">The sequence shown here is derived from an EMBL/GenBank/DDBJ whole genome shotgun (WGS) entry which is preliminary data.</text>
</comment>
<dbReference type="PANTHER" id="PTHR18895">
    <property type="entry name" value="HEMK METHYLTRANSFERASE"/>
    <property type="match status" value="1"/>
</dbReference>
<dbReference type="InterPro" id="IPR029063">
    <property type="entry name" value="SAM-dependent_MTases_sf"/>
</dbReference>
<dbReference type="Gene3D" id="3.40.50.150">
    <property type="entry name" value="Vaccinia Virus protein VP39"/>
    <property type="match status" value="1"/>
</dbReference>
<dbReference type="GO" id="GO:0008168">
    <property type="term" value="F:methyltransferase activity"/>
    <property type="evidence" value="ECO:0007669"/>
    <property type="project" value="UniProtKB-KW"/>
</dbReference>
<dbReference type="PROSITE" id="PS00092">
    <property type="entry name" value="N6_MTASE"/>
    <property type="match status" value="1"/>
</dbReference>
<keyword evidence="3" id="KW-1185">Reference proteome</keyword>
<dbReference type="SUPFAM" id="SSF53335">
    <property type="entry name" value="S-adenosyl-L-methionine-dependent methyltransferases"/>
    <property type="match status" value="1"/>
</dbReference>
<dbReference type="InterPro" id="IPR002052">
    <property type="entry name" value="DNA_methylase_N6_adenine_CS"/>
</dbReference>
<keyword evidence="2" id="KW-0808">Transferase</keyword>
<dbReference type="PANTHER" id="PTHR18895:SF74">
    <property type="entry name" value="MTRF1L RELEASE FACTOR GLUTAMINE METHYLTRANSFERASE"/>
    <property type="match status" value="1"/>
</dbReference>
<sequence length="979" mass="110242">MAGEIGGQSLGVQEAATSKGLEAQQYEELLKSVQRLLRAALEEKAAKRAIALRALHMRALPRGAGHEILANLTAVNLEGVGSLLKSLFPSGPWLSPALVRPPSVAASPPYVDPVRLRKMCARIAVLLDKKKCADQGGRVFKELRHELGIIKCLADTLVPTGVTQPRFEIMDVPSDEGRPLKVLILADGEPGTRPLVSEELVTALKEAMSGRQLPGARNRTFDIAQAHWDEQHLYAKEQSEVRDPDSKERSNARILVSEVKHLLEDRDVRGVAFAYPLTVYCPTMSFADLTHGERPYLSYSNFWMMEQANRLLSLETLDMDGILQLPHQARMYWAGSTVCSTSAPCLRDVHLSSNDRNNQFVVTALAYLGVPVRSWIEPSTRGRRPSQEGVRMDTLIVPEDEVECRKRVAEAYRWYIRETLAQGHKANSISLAFGSDTSATQIVRVDVARMPASGNLMHRLEFERPARILQVEWERLLSYGISFVALNAKKVREDNAAKLVCEIERQGNADWLLPVAGEPGTDMMTSDIIEEVKVDGIEMLADLNAAKNPRLRDFLCRLRELHHGLGSVHVGKVKRMLQGPRLLVLYSNRDKQRFPHFGELVSAFKTWQEEIWAGTGRPFITSVDWDETEARAGEDAVREIQNALRGVDMVVVLASYDFRHSTFVRKYEMPELRKKYEQAKISEAKLGGWNPFRIVPIRLSDYEETGDFEWFGRLGSLPRAAEHRHRALNGYSEEEICDIYQVVTSEIREEIEQWWYSEARVSSEERRVAMFGETVNKRLLLMQSSQVGEFPKSFKVFDETLELDRGVFSPVDFRSSRVFAEHLRIERGSTFLDMGCGCGIAAICAVKMGAGHVLAVDINSAAVENARRNVKNLGLTERVDVLASDLFSAVEDGSKFDSVYWNPPWVFVDNGVTLETDLEKALVDVGYTQMRRFLSTARDYLVENGMLLIGFGDFGDRVRFERLVHAAGYRIAETRTWRG</sequence>
<proteinExistence type="predicted"/>
<dbReference type="GO" id="GO:0032259">
    <property type="term" value="P:methylation"/>
    <property type="evidence" value="ECO:0007669"/>
    <property type="project" value="UniProtKB-KW"/>
</dbReference>
<dbReference type="EMBL" id="JBHPKH010000048">
    <property type="protein sequence ID" value="MFC1572888.1"/>
    <property type="molecule type" value="Genomic_DNA"/>
</dbReference>
<name>A0ABV6YKM3_UNCEI</name>
<feature type="non-terminal residue" evidence="2">
    <location>
        <position position="979"/>
    </location>
</feature>
<reference evidence="2 3" key="1">
    <citation type="submission" date="2024-09" db="EMBL/GenBank/DDBJ databases">
        <authorList>
            <person name="D'Angelo T."/>
        </authorList>
    </citation>
    <scope>NUCLEOTIDE SEQUENCE [LARGE SCALE GENOMIC DNA]</scope>
    <source>
        <strain evidence="2">SAG AM-320-E07</strain>
    </source>
</reference>
<gene>
    <name evidence="2" type="ORF">ACFL6M_04735</name>
</gene>
<evidence type="ECO:0000313" key="3">
    <source>
        <dbReference type="Proteomes" id="UP001593833"/>
    </source>
</evidence>
<evidence type="ECO:0000259" key="1">
    <source>
        <dbReference type="Pfam" id="PF05175"/>
    </source>
</evidence>
<accession>A0ABV6YKM3</accession>
<protein>
    <submittedName>
        <fullName evidence="2">Methyltransferase</fullName>
    </submittedName>
</protein>